<reference evidence="1" key="3">
    <citation type="submission" date="2022-06" db="UniProtKB">
        <authorList>
            <consortium name="EnsemblPlants"/>
        </authorList>
    </citation>
    <scope>IDENTIFICATION</scope>
</reference>
<protein>
    <submittedName>
        <fullName evidence="1">Uncharacterized protein</fullName>
    </submittedName>
</protein>
<dbReference type="AlphaFoldDB" id="A0A8R7UV16"/>
<dbReference type="Proteomes" id="UP000015106">
    <property type="component" value="Chromosome 6"/>
</dbReference>
<evidence type="ECO:0000313" key="2">
    <source>
        <dbReference type="Proteomes" id="UP000015106"/>
    </source>
</evidence>
<dbReference type="Gramene" id="TuG1812G0600003888.01.T01">
    <property type="protein sequence ID" value="TuG1812G0600003888.01.T01"/>
    <property type="gene ID" value="TuG1812G0600003888.01"/>
</dbReference>
<keyword evidence="2" id="KW-1185">Reference proteome</keyword>
<sequence length="96" mass="10160">MGAFVAGTSPLASRARRPALVALTSPMASCALPLLPRQRLPAHLARHLQLLVGFATRAAACLATSAGAAYGQDWCSRQHAQLGNRWLKLQVVVSTN</sequence>
<proteinExistence type="predicted"/>
<evidence type="ECO:0000313" key="1">
    <source>
        <dbReference type="EnsemblPlants" id="TuG1812G0600003888.01.T01"/>
    </source>
</evidence>
<reference evidence="2" key="1">
    <citation type="journal article" date="2013" name="Nature">
        <title>Draft genome of the wheat A-genome progenitor Triticum urartu.</title>
        <authorList>
            <person name="Ling H.Q."/>
            <person name="Zhao S."/>
            <person name="Liu D."/>
            <person name="Wang J."/>
            <person name="Sun H."/>
            <person name="Zhang C."/>
            <person name="Fan H."/>
            <person name="Li D."/>
            <person name="Dong L."/>
            <person name="Tao Y."/>
            <person name="Gao C."/>
            <person name="Wu H."/>
            <person name="Li Y."/>
            <person name="Cui Y."/>
            <person name="Guo X."/>
            <person name="Zheng S."/>
            <person name="Wang B."/>
            <person name="Yu K."/>
            <person name="Liang Q."/>
            <person name="Yang W."/>
            <person name="Lou X."/>
            <person name="Chen J."/>
            <person name="Feng M."/>
            <person name="Jian J."/>
            <person name="Zhang X."/>
            <person name="Luo G."/>
            <person name="Jiang Y."/>
            <person name="Liu J."/>
            <person name="Wang Z."/>
            <person name="Sha Y."/>
            <person name="Zhang B."/>
            <person name="Wu H."/>
            <person name="Tang D."/>
            <person name="Shen Q."/>
            <person name="Xue P."/>
            <person name="Zou S."/>
            <person name="Wang X."/>
            <person name="Liu X."/>
            <person name="Wang F."/>
            <person name="Yang Y."/>
            <person name="An X."/>
            <person name="Dong Z."/>
            <person name="Zhang K."/>
            <person name="Zhang X."/>
            <person name="Luo M.C."/>
            <person name="Dvorak J."/>
            <person name="Tong Y."/>
            <person name="Wang J."/>
            <person name="Yang H."/>
            <person name="Li Z."/>
            <person name="Wang D."/>
            <person name="Zhang A."/>
            <person name="Wang J."/>
        </authorList>
    </citation>
    <scope>NUCLEOTIDE SEQUENCE</scope>
    <source>
        <strain evidence="2">cv. G1812</strain>
    </source>
</reference>
<name>A0A8R7UV16_TRIUA</name>
<accession>A0A8R7UV16</accession>
<organism evidence="1 2">
    <name type="scientific">Triticum urartu</name>
    <name type="common">Red wild einkorn</name>
    <name type="synonym">Crithodium urartu</name>
    <dbReference type="NCBI Taxonomy" id="4572"/>
    <lineage>
        <taxon>Eukaryota</taxon>
        <taxon>Viridiplantae</taxon>
        <taxon>Streptophyta</taxon>
        <taxon>Embryophyta</taxon>
        <taxon>Tracheophyta</taxon>
        <taxon>Spermatophyta</taxon>
        <taxon>Magnoliopsida</taxon>
        <taxon>Liliopsida</taxon>
        <taxon>Poales</taxon>
        <taxon>Poaceae</taxon>
        <taxon>BOP clade</taxon>
        <taxon>Pooideae</taxon>
        <taxon>Triticodae</taxon>
        <taxon>Triticeae</taxon>
        <taxon>Triticinae</taxon>
        <taxon>Triticum</taxon>
    </lineage>
</organism>
<reference evidence="1" key="2">
    <citation type="submission" date="2018-03" db="EMBL/GenBank/DDBJ databases">
        <title>The Triticum urartu genome reveals the dynamic nature of wheat genome evolution.</title>
        <authorList>
            <person name="Ling H."/>
            <person name="Ma B."/>
            <person name="Shi X."/>
            <person name="Liu H."/>
            <person name="Dong L."/>
            <person name="Sun H."/>
            <person name="Cao Y."/>
            <person name="Gao Q."/>
            <person name="Zheng S."/>
            <person name="Li Y."/>
            <person name="Yu Y."/>
            <person name="Du H."/>
            <person name="Qi M."/>
            <person name="Li Y."/>
            <person name="Yu H."/>
            <person name="Cui Y."/>
            <person name="Wang N."/>
            <person name="Chen C."/>
            <person name="Wu H."/>
            <person name="Zhao Y."/>
            <person name="Zhang J."/>
            <person name="Li Y."/>
            <person name="Zhou W."/>
            <person name="Zhang B."/>
            <person name="Hu W."/>
            <person name="Eijk M."/>
            <person name="Tang J."/>
            <person name="Witsenboer H."/>
            <person name="Zhao S."/>
            <person name="Li Z."/>
            <person name="Zhang A."/>
            <person name="Wang D."/>
            <person name="Liang C."/>
        </authorList>
    </citation>
    <scope>NUCLEOTIDE SEQUENCE [LARGE SCALE GENOMIC DNA]</scope>
    <source>
        <strain evidence="1">cv. G1812</strain>
    </source>
</reference>
<dbReference type="EnsemblPlants" id="TuG1812G0600003888.01.T01">
    <property type="protein sequence ID" value="TuG1812G0600003888.01.T01"/>
    <property type="gene ID" value="TuG1812G0600003888.01"/>
</dbReference>